<evidence type="ECO:0000256" key="9">
    <source>
        <dbReference type="ARBA" id="ARBA00044484"/>
    </source>
</evidence>
<dbReference type="GO" id="GO:0046854">
    <property type="term" value="P:phosphatidylinositol phosphate biosynthetic process"/>
    <property type="evidence" value="ECO:0007669"/>
    <property type="project" value="InterPro"/>
</dbReference>
<dbReference type="STRING" id="1569628.A0A316UYY9"/>
<reference evidence="11 12" key="1">
    <citation type="journal article" date="2018" name="Mol. Biol. Evol.">
        <title>Broad Genomic Sampling Reveals a Smut Pathogenic Ancestry of the Fungal Clade Ustilaginomycotina.</title>
        <authorList>
            <person name="Kijpornyongpan T."/>
            <person name="Mondo S.J."/>
            <person name="Barry K."/>
            <person name="Sandor L."/>
            <person name="Lee J."/>
            <person name="Lipzen A."/>
            <person name="Pangilinan J."/>
            <person name="LaButti K."/>
            <person name="Hainaut M."/>
            <person name="Henrissat B."/>
            <person name="Grigoriev I.V."/>
            <person name="Spatafora J.W."/>
            <person name="Aime M.C."/>
        </authorList>
    </citation>
    <scope>NUCLEOTIDE SEQUENCE [LARGE SCALE GENOMIC DNA]</scope>
    <source>
        <strain evidence="11 12">MCA 5214</strain>
    </source>
</reference>
<accession>A0A316UYY9</accession>
<dbReference type="FunFam" id="3.40.190.80:FF:000003">
    <property type="entry name" value="PAP-specific phosphatase HAL2-like"/>
    <property type="match status" value="1"/>
</dbReference>
<dbReference type="EMBL" id="KZ819664">
    <property type="protein sequence ID" value="PWN29133.1"/>
    <property type="molecule type" value="Genomic_DNA"/>
</dbReference>
<dbReference type="Pfam" id="PF00459">
    <property type="entry name" value="Inositol_P"/>
    <property type="match status" value="1"/>
</dbReference>
<dbReference type="PROSITE" id="PS00629">
    <property type="entry name" value="IMP_1"/>
    <property type="match status" value="1"/>
</dbReference>
<comment type="catalytic activity">
    <reaction evidence="7">
        <text>adenosine 2',5'-bisphosphate + H2O = AMP + phosphate</text>
        <dbReference type="Rhea" id="RHEA:77643"/>
        <dbReference type="ChEBI" id="CHEBI:15377"/>
        <dbReference type="ChEBI" id="CHEBI:43474"/>
        <dbReference type="ChEBI" id="CHEBI:194156"/>
        <dbReference type="ChEBI" id="CHEBI:456215"/>
        <dbReference type="EC" id="3.1.3.7"/>
    </reaction>
    <physiologicalReaction direction="left-to-right" evidence="7">
        <dbReference type="Rhea" id="RHEA:77644"/>
    </physiologicalReaction>
</comment>
<organism evidence="11 12">
    <name type="scientific">Jaminaea rosea</name>
    <dbReference type="NCBI Taxonomy" id="1569628"/>
    <lineage>
        <taxon>Eukaryota</taxon>
        <taxon>Fungi</taxon>
        <taxon>Dikarya</taxon>
        <taxon>Basidiomycota</taxon>
        <taxon>Ustilaginomycotina</taxon>
        <taxon>Exobasidiomycetes</taxon>
        <taxon>Microstromatales</taxon>
        <taxon>Microstromatales incertae sedis</taxon>
        <taxon>Jaminaea</taxon>
    </lineage>
</organism>
<evidence type="ECO:0000313" key="11">
    <source>
        <dbReference type="EMBL" id="PWN29133.1"/>
    </source>
</evidence>
<comment type="catalytic activity">
    <reaction evidence="9">
        <text>3'-phosphoadenylyl sulfate + H2O = adenosine 5'-phosphosulfate + phosphate</text>
        <dbReference type="Rhea" id="RHEA:77639"/>
        <dbReference type="ChEBI" id="CHEBI:15377"/>
        <dbReference type="ChEBI" id="CHEBI:43474"/>
        <dbReference type="ChEBI" id="CHEBI:58243"/>
        <dbReference type="ChEBI" id="CHEBI:58339"/>
        <dbReference type="EC" id="3.1.3.7"/>
    </reaction>
    <physiologicalReaction direction="left-to-right" evidence="9">
        <dbReference type="Rhea" id="RHEA:77640"/>
    </physiologicalReaction>
</comment>
<dbReference type="OrthoDB" id="411145at2759"/>
<protein>
    <recommendedName>
        <fullName evidence="3">3'(2'),5'-bisphosphate nucleotidase</fullName>
        <ecNumber evidence="3">3.1.3.7</ecNumber>
    </recommendedName>
</protein>
<comment type="catalytic activity">
    <reaction evidence="8">
        <text>adenosine 3',5'-bisphosphate + H2O = AMP + phosphate</text>
        <dbReference type="Rhea" id="RHEA:10040"/>
        <dbReference type="ChEBI" id="CHEBI:15377"/>
        <dbReference type="ChEBI" id="CHEBI:43474"/>
        <dbReference type="ChEBI" id="CHEBI:58343"/>
        <dbReference type="ChEBI" id="CHEBI:456215"/>
        <dbReference type="EC" id="3.1.3.7"/>
    </reaction>
    <physiologicalReaction direction="left-to-right" evidence="8">
        <dbReference type="Rhea" id="RHEA:10041"/>
    </physiologicalReaction>
</comment>
<dbReference type="Gene3D" id="3.30.540.10">
    <property type="entry name" value="Fructose-1,6-Bisphosphatase, subunit A, domain 1"/>
    <property type="match status" value="1"/>
</dbReference>
<evidence type="ECO:0000256" key="1">
    <source>
        <dbReference type="ARBA" id="ARBA00001946"/>
    </source>
</evidence>
<dbReference type="CDD" id="cd01517">
    <property type="entry name" value="PAP_phosphatase"/>
    <property type="match status" value="1"/>
</dbReference>
<dbReference type="GO" id="GO:0046872">
    <property type="term" value="F:metal ion binding"/>
    <property type="evidence" value="ECO:0007669"/>
    <property type="project" value="UniProtKB-KW"/>
</dbReference>
<dbReference type="InterPro" id="IPR051090">
    <property type="entry name" value="Inositol_monoP_superfamily"/>
</dbReference>
<dbReference type="Proteomes" id="UP000245884">
    <property type="component" value="Unassembled WGS sequence"/>
</dbReference>
<dbReference type="InterPro" id="IPR006239">
    <property type="entry name" value="DPNP"/>
</dbReference>
<dbReference type="GO" id="GO:0008441">
    <property type="term" value="F:3'(2'),5'-bisphosphate nucleotidase activity"/>
    <property type="evidence" value="ECO:0007669"/>
    <property type="project" value="UniProtKB-EC"/>
</dbReference>
<keyword evidence="12" id="KW-1185">Reference proteome</keyword>
<dbReference type="PRINTS" id="PR00377">
    <property type="entry name" value="IMPHPHTASES"/>
</dbReference>
<evidence type="ECO:0000313" key="12">
    <source>
        <dbReference type="Proteomes" id="UP000245884"/>
    </source>
</evidence>
<dbReference type="SUPFAM" id="SSF56655">
    <property type="entry name" value="Carbohydrate phosphatase"/>
    <property type="match status" value="1"/>
</dbReference>
<evidence type="ECO:0000256" key="10">
    <source>
        <dbReference type="PIRSR" id="PIRSR600760-2"/>
    </source>
</evidence>
<dbReference type="PANTHER" id="PTHR43200">
    <property type="entry name" value="PHOSPHATASE"/>
    <property type="match status" value="1"/>
</dbReference>
<evidence type="ECO:0000256" key="5">
    <source>
        <dbReference type="ARBA" id="ARBA00022801"/>
    </source>
</evidence>
<evidence type="ECO:0000256" key="3">
    <source>
        <dbReference type="ARBA" id="ARBA00012633"/>
    </source>
</evidence>
<keyword evidence="5" id="KW-0378">Hydrolase</keyword>
<evidence type="ECO:0000256" key="2">
    <source>
        <dbReference type="ARBA" id="ARBA00009759"/>
    </source>
</evidence>
<keyword evidence="4 10" id="KW-0479">Metal-binding</keyword>
<dbReference type="GO" id="GO:0000103">
    <property type="term" value="P:sulfate assimilation"/>
    <property type="evidence" value="ECO:0007669"/>
    <property type="project" value="TreeGrafter"/>
</dbReference>
<feature type="binding site" evidence="10">
    <location>
        <position position="70"/>
    </location>
    <ligand>
        <name>Mg(2+)</name>
        <dbReference type="ChEBI" id="CHEBI:18420"/>
        <label>1</label>
        <note>catalytic</note>
    </ligand>
</feature>
<dbReference type="Gene3D" id="3.40.190.80">
    <property type="match status" value="1"/>
</dbReference>
<feature type="binding site" evidence="10">
    <location>
        <position position="142"/>
    </location>
    <ligand>
        <name>Mg(2+)</name>
        <dbReference type="ChEBI" id="CHEBI:18420"/>
        <label>1</label>
        <note>catalytic</note>
    </ligand>
</feature>
<dbReference type="InterPro" id="IPR000760">
    <property type="entry name" value="Inositol_monophosphatase-like"/>
</dbReference>
<dbReference type="PROSITE" id="PS00630">
    <property type="entry name" value="IMP_2"/>
    <property type="match status" value="1"/>
</dbReference>
<gene>
    <name evidence="11" type="ORF">BDZ90DRAFT_231131</name>
</gene>
<keyword evidence="6 10" id="KW-0460">Magnesium</keyword>
<dbReference type="NCBIfam" id="TIGR01330">
    <property type="entry name" value="bisphos_HAL2"/>
    <property type="match status" value="1"/>
</dbReference>
<dbReference type="EC" id="3.1.3.7" evidence="3"/>
<evidence type="ECO:0000256" key="6">
    <source>
        <dbReference type="ARBA" id="ARBA00022842"/>
    </source>
</evidence>
<evidence type="ECO:0000256" key="4">
    <source>
        <dbReference type="ARBA" id="ARBA00022723"/>
    </source>
</evidence>
<dbReference type="InterPro" id="IPR020583">
    <property type="entry name" value="Inositol_monoP_metal-BS"/>
</dbReference>
<dbReference type="PANTHER" id="PTHR43200:SF6">
    <property type="entry name" value="3'(2'),5'-BISPHOSPHATE NUCLEOTIDASE"/>
    <property type="match status" value="1"/>
</dbReference>
<evidence type="ECO:0000256" key="8">
    <source>
        <dbReference type="ARBA" id="ARBA00044479"/>
    </source>
</evidence>
<dbReference type="AlphaFoldDB" id="A0A316UYY9"/>
<name>A0A316UYY9_9BASI</name>
<proteinExistence type="inferred from homology"/>
<comment type="similarity">
    <text evidence="2">Belongs to the inositol monophosphatase superfamily.</text>
</comment>
<dbReference type="RefSeq" id="XP_025363745.1">
    <property type="nucleotide sequence ID" value="XM_025505731.1"/>
</dbReference>
<sequence>MSHPPASVELSTAISAVSRASLATSSVFRSIPSSLTKEDKSPVTLGDFAAQAVVNSVLHAHFSQDKIVAEEEASALKENGELRGKVTALVKEALQRDEAGLTGQKDFKPQWTEKAASDEAVMESIDLGSYSGGSSGRFWTLDPIDGTKGFLRGGQYAVCLALVESGKPTLAVMACPNLPFTKDVPKPQEGDRSGVDGGGSLFVAVKGGGAWQRSLNLSAASASFQPISMRPRDASLTFCESVEAGHSSQGTNAEIAKLLTITAPPVRMDSQAKYASVARGDGDVYLRLPTGKGEYQEKIWDHASGQLLCEEAGGKVTDCSGKDLDFGQGRTLKLNKGVVVAHRDAHEEVLKAVQEALEKEGRGYLARGEPAPAL</sequence>
<evidence type="ECO:0000256" key="7">
    <source>
        <dbReference type="ARBA" id="ARBA00044466"/>
    </source>
</evidence>
<dbReference type="InterPro" id="IPR020550">
    <property type="entry name" value="Inositol_monophosphatase_CS"/>
</dbReference>
<feature type="binding site" evidence="10">
    <location>
        <position position="144"/>
    </location>
    <ligand>
        <name>Mg(2+)</name>
        <dbReference type="ChEBI" id="CHEBI:18420"/>
        <label>1</label>
        <note>catalytic</note>
    </ligand>
</feature>
<feature type="binding site" evidence="10">
    <location>
        <position position="145"/>
    </location>
    <ligand>
        <name>Mg(2+)</name>
        <dbReference type="ChEBI" id="CHEBI:18420"/>
        <label>1</label>
        <note>catalytic</note>
    </ligand>
</feature>
<comment type="cofactor">
    <cofactor evidence="1 10">
        <name>Mg(2+)</name>
        <dbReference type="ChEBI" id="CHEBI:18420"/>
    </cofactor>
</comment>
<feature type="binding site" evidence="10">
    <location>
        <position position="301"/>
    </location>
    <ligand>
        <name>Mg(2+)</name>
        <dbReference type="ChEBI" id="CHEBI:18420"/>
        <label>1</label>
        <note>catalytic</note>
    </ligand>
</feature>
<dbReference type="GeneID" id="37027554"/>